<dbReference type="Proteomes" id="UP000190037">
    <property type="component" value="Unassembled WGS sequence"/>
</dbReference>
<dbReference type="PANTHER" id="PTHR36510:SF1">
    <property type="entry name" value="GLUTAMATE--CYSTEINE LIGASE 2-RELATED"/>
    <property type="match status" value="1"/>
</dbReference>
<protein>
    <recommendedName>
        <fullName evidence="5">Glutamate--cysteine ligase</fullName>
    </recommendedName>
</protein>
<evidence type="ECO:0000256" key="1">
    <source>
        <dbReference type="ARBA" id="ARBA00048819"/>
    </source>
</evidence>
<evidence type="ECO:0008006" key="5">
    <source>
        <dbReference type="Google" id="ProtNLM"/>
    </source>
</evidence>
<organism evidence="3 4">
    <name type="scientific">Embleya scabrispora</name>
    <dbReference type="NCBI Taxonomy" id="159449"/>
    <lineage>
        <taxon>Bacteria</taxon>
        <taxon>Bacillati</taxon>
        <taxon>Actinomycetota</taxon>
        <taxon>Actinomycetes</taxon>
        <taxon>Kitasatosporales</taxon>
        <taxon>Streptomycetaceae</taxon>
        <taxon>Embleya</taxon>
    </lineage>
</organism>
<feature type="compositionally biased region" description="Basic and acidic residues" evidence="2">
    <location>
        <begin position="1"/>
        <end position="17"/>
    </location>
</feature>
<dbReference type="PANTHER" id="PTHR36510">
    <property type="entry name" value="GLUTAMATE--CYSTEINE LIGASE 2-RELATED"/>
    <property type="match status" value="1"/>
</dbReference>
<comment type="caution">
    <text evidence="3">The sequence shown here is derived from an EMBL/GenBank/DDBJ whole genome shotgun (WGS) entry which is preliminary data.</text>
</comment>
<evidence type="ECO:0000256" key="2">
    <source>
        <dbReference type="SAM" id="MobiDB-lite"/>
    </source>
</evidence>
<dbReference type="AlphaFoldDB" id="A0A1T3NLB9"/>
<reference evidence="3 4" key="1">
    <citation type="submission" date="2017-03" db="EMBL/GenBank/DDBJ databases">
        <title>Draft genome sequence of Streptomyces scabrisporus NF3, endophyte isolated from Amphipterygium adstringens.</title>
        <authorList>
            <person name="Vazquez M."/>
            <person name="Ceapa C.D."/>
            <person name="Rodriguez Luna D."/>
            <person name="Sanchez Esquivel S."/>
        </authorList>
    </citation>
    <scope>NUCLEOTIDE SEQUENCE [LARGE SCALE GENOMIC DNA]</scope>
    <source>
        <strain evidence="3 4">NF3</strain>
    </source>
</reference>
<evidence type="ECO:0000313" key="3">
    <source>
        <dbReference type="EMBL" id="OPC77451.1"/>
    </source>
</evidence>
<keyword evidence="4" id="KW-1185">Reference proteome</keyword>
<feature type="region of interest" description="Disordered" evidence="2">
    <location>
        <begin position="1"/>
        <end position="30"/>
    </location>
</feature>
<dbReference type="GO" id="GO:0004357">
    <property type="term" value="F:glutamate-cysteine ligase activity"/>
    <property type="evidence" value="ECO:0007669"/>
    <property type="project" value="UniProtKB-EC"/>
</dbReference>
<dbReference type="SUPFAM" id="SSF55931">
    <property type="entry name" value="Glutamine synthetase/guanido kinase"/>
    <property type="match status" value="1"/>
</dbReference>
<dbReference type="InterPro" id="IPR006336">
    <property type="entry name" value="GCS2"/>
</dbReference>
<gene>
    <name evidence="3" type="ORF">B4N89_43905</name>
</gene>
<sequence>MFRTPIERVRGGRRRDGGPATRVPGPCRRPAEADEGVTVLKLGIEEEFHVVDLTTKQVVPSARGLLDRLPIGAFVGDRDTASTIRLVGSAHHELGDLRGELVALRGILVQRAAGLHLGALASGTAPLPGRDEPAAAEPTGGRLTCGMFVRVEAEDDEVAARAIAWIMPHVPTLLALSSSSPYWAGRDTGHASWRRHRLDASAPAQAVGGAGASPRKAFHPPLRLSPHAPMLELRVCDAIADVEATVAIAALFRALYRHASRAVVAHRTPPAGSPTIARQAMRHAARSGLAHDLIDPVAAVTRPAATVVRALVAEMAPYLRETDDLDRVETAIERVLTEGTGAARQRGAARAGGPSAAVDRELARTMACVAVTDTAPAPTARLTAHG</sequence>
<proteinExistence type="predicted"/>
<evidence type="ECO:0000313" key="4">
    <source>
        <dbReference type="Proteomes" id="UP000190037"/>
    </source>
</evidence>
<dbReference type="InterPro" id="IPR050141">
    <property type="entry name" value="GCL_type2/YbdK_subfam"/>
</dbReference>
<name>A0A1T3NLB9_9ACTN</name>
<dbReference type="Gene3D" id="3.30.590.20">
    <property type="match status" value="1"/>
</dbReference>
<dbReference type="Pfam" id="PF04107">
    <property type="entry name" value="GCS2"/>
    <property type="match status" value="2"/>
</dbReference>
<accession>A0A1T3NLB9</accession>
<dbReference type="STRING" id="159449.B4N89_43905"/>
<comment type="catalytic activity">
    <reaction evidence="1">
        <text>L-cysteine + L-glutamate + ATP = gamma-L-glutamyl-L-cysteine + ADP + phosphate + H(+)</text>
        <dbReference type="Rhea" id="RHEA:13285"/>
        <dbReference type="ChEBI" id="CHEBI:15378"/>
        <dbReference type="ChEBI" id="CHEBI:29985"/>
        <dbReference type="ChEBI" id="CHEBI:30616"/>
        <dbReference type="ChEBI" id="CHEBI:35235"/>
        <dbReference type="ChEBI" id="CHEBI:43474"/>
        <dbReference type="ChEBI" id="CHEBI:58173"/>
        <dbReference type="ChEBI" id="CHEBI:456216"/>
        <dbReference type="EC" id="6.3.2.2"/>
    </reaction>
</comment>
<dbReference type="EMBL" id="MWQN01000004">
    <property type="protein sequence ID" value="OPC77451.1"/>
    <property type="molecule type" value="Genomic_DNA"/>
</dbReference>
<dbReference type="GO" id="GO:0042398">
    <property type="term" value="P:modified amino acid biosynthetic process"/>
    <property type="evidence" value="ECO:0007669"/>
    <property type="project" value="InterPro"/>
</dbReference>
<dbReference type="InterPro" id="IPR014746">
    <property type="entry name" value="Gln_synth/guanido_kin_cat_dom"/>
</dbReference>